<feature type="region of interest" description="Disordered" evidence="2">
    <location>
        <begin position="92"/>
        <end position="123"/>
    </location>
</feature>
<accession>A0A420Y4A4</accession>
<dbReference type="PANTHER" id="PTHR35392:SF3">
    <property type="entry name" value="ZN(2)-C6 FUNGAL-TYPE DOMAIN-CONTAINING PROTEIN"/>
    <property type="match status" value="1"/>
</dbReference>
<dbReference type="STRING" id="177199.A0A420Y4A4"/>
<sequence length="796" mass="90227">MDQDIARKRRGYRHEDGDAREPVLHNSSLSTDLPAFDTPSLSAQQQYMLEYTSSLLHVPLPALYGFNFEHNQPLLSFQDCDAIPGPSLYQPILGPPQQQRPHKRPRLESSVGMSPLSFSMSPSLPSEREKLERYGMSHFTDNDQSSTAGFGVEGSPSGWTSTVAECFAMCPPFSPQEIQPGYYSVPTTTAPYQDYPSTDIPMNQATRPLQDTTGNLPHFTQTMGVQAELAASDNPSLMTQFSSSHYTLQPTYLLGVQPSNHGQEMVYPGPDSHNPSLSRSFPTHNVVGPNIKRDPDTSKPSADGRNAPMELAPPVKVESPVIHRQAPAVDVLAQYDLPYGYGASNLAVAGGEQVTNMQGPRTEGALLHARTTKRGPFKDHDERLATAYTRRIGSCIRCRMQRIRCKLDAENEDGPCQGCKKVATNRIWRLSCLRWKITDVRLYKPGQVKGHEWTNRWRDSVVDNIGSWSASDIRTIRVTEGYTGQFVELRVRRFQPQEGDKLQRSWVTSRGESKSITIPPYAVVDLETAKSSFEKYIKKGLLGCCKKLVGRNKKLLWRTYDQAMKLMASPLTEEKEKELIHSTLILWMSVRLTTKSFEIVGNDTLGMPHNIIDDEENALHGKVPLPPVMGAQIDAVLIHQIQPALRRKTLEELQKMTQEKKQKTWLTTYIVTFILLHNIALITKHDAEYARKHGMKTRFAREDKVKEYNTGANTLLAYFHYVNKGIYPFTAECRDQDLQTLASLDESSMRFVHETRTCVAEHKTHWETLWEHDSYEDEYYYVSQLFEPNWQPRVMA</sequence>
<proteinExistence type="predicted"/>
<feature type="region of interest" description="Disordered" evidence="2">
    <location>
        <begin position="1"/>
        <end position="31"/>
    </location>
</feature>
<dbReference type="CDD" id="cd00067">
    <property type="entry name" value="GAL4"/>
    <property type="match status" value="1"/>
</dbReference>
<dbReference type="OrthoDB" id="3474066at2759"/>
<dbReference type="GO" id="GO:0000981">
    <property type="term" value="F:DNA-binding transcription factor activity, RNA polymerase II-specific"/>
    <property type="evidence" value="ECO:0007669"/>
    <property type="project" value="InterPro"/>
</dbReference>
<evidence type="ECO:0000256" key="2">
    <source>
        <dbReference type="SAM" id="MobiDB-lite"/>
    </source>
</evidence>
<gene>
    <name evidence="3" type="ORF">DL546_002777</name>
</gene>
<protein>
    <recommendedName>
        <fullName evidence="5">Zn(2)-C6 fungal-type domain-containing protein</fullName>
    </recommendedName>
</protein>
<reference evidence="3 4" key="1">
    <citation type="submission" date="2018-08" db="EMBL/GenBank/DDBJ databases">
        <title>Draft genome of the lignicolous fungus Coniochaeta pulveracea.</title>
        <authorList>
            <person name="Borstlap C.J."/>
            <person name="De Witt R.N."/>
            <person name="Botha A."/>
            <person name="Volschenk H."/>
        </authorList>
    </citation>
    <scope>NUCLEOTIDE SEQUENCE [LARGE SCALE GENOMIC DNA]</scope>
    <source>
        <strain evidence="3 4">CAB683</strain>
    </source>
</reference>
<comment type="caution">
    <text evidence="3">The sequence shown here is derived from an EMBL/GenBank/DDBJ whole genome shotgun (WGS) entry which is preliminary data.</text>
</comment>
<evidence type="ECO:0000313" key="3">
    <source>
        <dbReference type="EMBL" id="RKU42712.1"/>
    </source>
</evidence>
<evidence type="ECO:0008006" key="5">
    <source>
        <dbReference type="Google" id="ProtNLM"/>
    </source>
</evidence>
<evidence type="ECO:0000256" key="1">
    <source>
        <dbReference type="ARBA" id="ARBA00023242"/>
    </source>
</evidence>
<feature type="compositionally biased region" description="Low complexity" evidence="2">
    <location>
        <begin position="113"/>
        <end position="123"/>
    </location>
</feature>
<keyword evidence="1" id="KW-0539">Nucleus</keyword>
<organism evidence="3 4">
    <name type="scientific">Coniochaeta pulveracea</name>
    <dbReference type="NCBI Taxonomy" id="177199"/>
    <lineage>
        <taxon>Eukaryota</taxon>
        <taxon>Fungi</taxon>
        <taxon>Dikarya</taxon>
        <taxon>Ascomycota</taxon>
        <taxon>Pezizomycotina</taxon>
        <taxon>Sordariomycetes</taxon>
        <taxon>Sordariomycetidae</taxon>
        <taxon>Coniochaetales</taxon>
        <taxon>Coniochaetaceae</taxon>
        <taxon>Coniochaeta</taxon>
    </lineage>
</organism>
<dbReference type="Proteomes" id="UP000275385">
    <property type="component" value="Unassembled WGS sequence"/>
</dbReference>
<feature type="compositionally biased region" description="Basic and acidic residues" evidence="2">
    <location>
        <begin position="13"/>
        <end position="23"/>
    </location>
</feature>
<keyword evidence="4" id="KW-1185">Reference proteome</keyword>
<dbReference type="PANTHER" id="PTHR35392">
    <property type="entry name" value="ZN(II)2CYS6 TRANSCRIPTION FACTOR (EUROFUNG)-RELATED-RELATED"/>
    <property type="match status" value="1"/>
</dbReference>
<dbReference type="InterPro" id="IPR052973">
    <property type="entry name" value="Fungal_sec-metab_reg_TF"/>
</dbReference>
<name>A0A420Y4A4_9PEZI</name>
<dbReference type="GO" id="GO:0008270">
    <property type="term" value="F:zinc ion binding"/>
    <property type="evidence" value="ECO:0007669"/>
    <property type="project" value="InterPro"/>
</dbReference>
<dbReference type="AlphaFoldDB" id="A0A420Y4A4"/>
<dbReference type="EMBL" id="QVQW01000052">
    <property type="protein sequence ID" value="RKU42712.1"/>
    <property type="molecule type" value="Genomic_DNA"/>
</dbReference>
<dbReference type="InterPro" id="IPR001138">
    <property type="entry name" value="Zn2Cys6_DnaBD"/>
</dbReference>
<evidence type="ECO:0000313" key="4">
    <source>
        <dbReference type="Proteomes" id="UP000275385"/>
    </source>
</evidence>
<feature type="region of interest" description="Disordered" evidence="2">
    <location>
        <begin position="284"/>
        <end position="310"/>
    </location>
</feature>